<dbReference type="PANTHER" id="PTHR38681:SF1">
    <property type="entry name" value="RETROVIRUS-RELATED POL POLYPROTEIN FROM TRANSPOSON 412-LIKE PROTEIN"/>
    <property type="match status" value="1"/>
</dbReference>
<dbReference type="AlphaFoldDB" id="A0A7R8WFI3"/>
<evidence type="ECO:0000313" key="3">
    <source>
        <dbReference type="EMBL" id="CAD7230678.1"/>
    </source>
</evidence>
<keyword evidence="2" id="KW-0732">Signal</keyword>
<proteinExistence type="predicted"/>
<evidence type="ECO:0000256" key="2">
    <source>
        <dbReference type="SAM" id="SignalP"/>
    </source>
</evidence>
<feature type="compositionally biased region" description="Acidic residues" evidence="1">
    <location>
        <begin position="22"/>
        <end position="49"/>
    </location>
</feature>
<feature type="region of interest" description="Disordered" evidence="1">
    <location>
        <begin position="22"/>
        <end position="55"/>
    </location>
</feature>
<dbReference type="EMBL" id="OB662875">
    <property type="protein sequence ID" value="CAD7230678.1"/>
    <property type="molecule type" value="Genomic_DNA"/>
</dbReference>
<dbReference type="OrthoDB" id="6371339at2759"/>
<sequence>MDLISVIIACVTLFNVGKCLRDEDDDNEDADHEDAEAENVGDENNEEAEDPMRLGREKRDELANFTRNPCKYLKVPSAKSPSSRDVVMFYTPPEVTVEDFVVLCLLGVPGDFVSRGEDKRNHAQVLKRLRETVGSLVPIPTTWHGTTPASVPPALASSKYVFLRRDDHRTPLQNPYEGPYQIIEHGDKFCKIDMGGRTEKISVDRLKPAKVTDDVVVALPPRRGRPPKYHCKVTLLQVACVDAAVPIAMSEHPERYRLTEISDFYRAKEEELGVFHKIFYRNPGIASEKPIPFKEFLASEDGQKILHFFHPYSLKRILNYPLAHRERERDALMKIHFDMVEPVRKERMENMIQKFESLSCSSQDEDEAIDLTTEEGIDQYERLYAEQEDSVVAQRKQRTSTADPEEIPSYEVFLRVCSSLYEQVLVSNRPPSPPPLAVTRLSTLPRQPAPPVLRSVHPHTANMPVGASFVSGDSLSDSLLSVDAATVQASLKAARVPPVFIKYILQQLNKTHSICDSDEKLLQSSQALQAMQAKASAESEVNRIRKQTVQHMEPSATNVAKGTTSQASAGRNQAAESLKLNKSLTPKRTKPTQST</sequence>
<feature type="compositionally biased region" description="Polar residues" evidence="1">
    <location>
        <begin position="548"/>
        <end position="584"/>
    </location>
</feature>
<reference evidence="3" key="1">
    <citation type="submission" date="2020-11" db="EMBL/GenBank/DDBJ databases">
        <authorList>
            <person name="Tran Van P."/>
        </authorList>
    </citation>
    <scope>NUCLEOTIDE SEQUENCE</scope>
</reference>
<feature type="compositionally biased region" description="Basic residues" evidence="1">
    <location>
        <begin position="585"/>
        <end position="595"/>
    </location>
</feature>
<organism evidence="3">
    <name type="scientific">Cyprideis torosa</name>
    <dbReference type="NCBI Taxonomy" id="163714"/>
    <lineage>
        <taxon>Eukaryota</taxon>
        <taxon>Metazoa</taxon>
        <taxon>Ecdysozoa</taxon>
        <taxon>Arthropoda</taxon>
        <taxon>Crustacea</taxon>
        <taxon>Oligostraca</taxon>
        <taxon>Ostracoda</taxon>
        <taxon>Podocopa</taxon>
        <taxon>Podocopida</taxon>
        <taxon>Cytherocopina</taxon>
        <taxon>Cytheroidea</taxon>
        <taxon>Cytherideidae</taxon>
        <taxon>Cyprideis</taxon>
    </lineage>
</organism>
<feature type="signal peptide" evidence="2">
    <location>
        <begin position="1"/>
        <end position="19"/>
    </location>
</feature>
<feature type="region of interest" description="Disordered" evidence="1">
    <location>
        <begin position="548"/>
        <end position="595"/>
    </location>
</feature>
<name>A0A7R8WFI3_9CRUS</name>
<dbReference type="PANTHER" id="PTHR38681">
    <property type="entry name" value="RETROVIRUS-RELATED POL POLYPROTEIN FROM TRANSPOSON 412-LIKE PROTEIN-RELATED"/>
    <property type="match status" value="1"/>
</dbReference>
<feature type="chain" id="PRO_5043433919" evidence="2">
    <location>
        <begin position="20"/>
        <end position="595"/>
    </location>
</feature>
<gene>
    <name evidence="3" type="ORF">CTOB1V02_LOCUS8536</name>
</gene>
<protein>
    <submittedName>
        <fullName evidence="3">Uncharacterized protein</fullName>
    </submittedName>
</protein>
<evidence type="ECO:0000256" key="1">
    <source>
        <dbReference type="SAM" id="MobiDB-lite"/>
    </source>
</evidence>
<accession>A0A7R8WFI3</accession>